<dbReference type="EMBL" id="JBHRXV010000011">
    <property type="protein sequence ID" value="MFC3713624.1"/>
    <property type="molecule type" value="Genomic_DNA"/>
</dbReference>
<name>A0ABV7XFZ2_9SPHN</name>
<feature type="transmembrane region" description="Helical" evidence="7">
    <location>
        <begin position="159"/>
        <end position="184"/>
    </location>
</feature>
<dbReference type="InterPro" id="IPR035952">
    <property type="entry name" value="Rhomboid-like_sf"/>
</dbReference>
<evidence type="ECO:0000256" key="6">
    <source>
        <dbReference type="ARBA" id="ARBA00023136"/>
    </source>
</evidence>
<dbReference type="PANTHER" id="PTHR43731:SF14">
    <property type="entry name" value="PRESENILIN-ASSOCIATED RHOMBOID-LIKE PROTEIN, MITOCHONDRIAL"/>
    <property type="match status" value="1"/>
</dbReference>
<keyword evidence="5 7" id="KW-1133">Transmembrane helix</keyword>
<dbReference type="Pfam" id="PF01694">
    <property type="entry name" value="Rhomboid"/>
    <property type="match status" value="1"/>
</dbReference>
<evidence type="ECO:0000256" key="5">
    <source>
        <dbReference type="ARBA" id="ARBA00022989"/>
    </source>
</evidence>
<evidence type="ECO:0000259" key="8">
    <source>
        <dbReference type="Pfam" id="PF01694"/>
    </source>
</evidence>
<evidence type="ECO:0000256" key="7">
    <source>
        <dbReference type="SAM" id="Phobius"/>
    </source>
</evidence>
<feature type="transmembrane region" description="Helical" evidence="7">
    <location>
        <begin position="101"/>
        <end position="120"/>
    </location>
</feature>
<evidence type="ECO:0000256" key="4">
    <source>
        <dbReference type="ARBA" id="ARBA00022801"/>
    </source>
</evidence>
<dbReference type="GO" id="GO:0006508">
    <property type="term" value="P:proteolysis"/>
    <property type="evidence" value="ECO:0007669"/>
    <property type="project" value="UniProtKB-KW"/>
</dbReference>
<sequence>MAALAGPDVLVQMAIRGGLIPARLTGIVDIGMAAVPAPLTLVTSLFVHGGWLHLILNMLFLLIVGRMVEWVVGPVKLLLIFAAGGIAGGLLQVLVTPGSTLPVIGASGAVAAVFACYATLFARKRPGARRILGINVSSELLTALWFAAAWIGLQLMTGAAFNAGGGGIAIWAHIGGFIAGLLIAQPLARRPKSNAL</sequence>
<keyword evidence="4 9" id="KW-0378">Hydrolase</keyword>
<comment type="caution">
    <text evidence="9">The sequence shown here is derived from an EMBL/GenBank/DDBJ whole genome shotgun (WGS) entry which is preliminary data.</text>
</comment>
<evidence type="ECO:0000313" key="10">
    <source>
        <dbReference type="Proteomes" id="UP001595615"/>
    </source>
</evidence>
<evidence type="ECO:0000256" key="1">
    <source>
        <dbReference type="ARBA" id="ARBA00004141"/>
    </source>
</evidence>
<dbReference type="Gene3D" id="1.20.1540.10">
    <property type="entry name" value="Rhomboid-like"/>
    <property type="match status" value="1"/>
</dbReference>
<feature type="transmembrane region" description="Helical" evidence="7">
    <location>
        <begin position="45"/>
        <end position="65"/>
    </location>
</feature>
<feature type="transmembrane region" description="Helical" evidence="7">
    <location>
        <begin position="77"/>
        <end position="95"/>
    </location>
</feature>
<dbReference type="Proteomes" id="UP001595615">
    <property type="component" value="Unassembled WGS sequence"/>
</dbReference>
<organism evidence="9 10">
    <name type="scientific">Sphingoaurantiacus capsulatus</name>
    <dbReference type="NCBI Taxonomy" id="1771310"/>
    <lineage>
        <taxon>Bacteria</taxon>
        <taxon>Pseudomonadati</taxon>
        <taxon>Pseudomonadota</taxon>
        <taxon>Alphaproteobacteria</taxon>
        <taxon>Sphingomonadales</taxon>
        <taxon>Sphingosinicellaceae</taxon>
        <taxon>Sphingoaurantiacus</taxon>
    </lineage>
</organism>
<evidence type="ECO:0000256" key="2">
    <source>
        <dbReference type="ARBA" id="ARBA00009045"/>
    </source>
</evidence>
<dbReference type="GO" id="GO:0008233">
    <property type="term" value="F:peptidase activity"/>
    <property type="evidence" value="ECO:0007669"/>
    <property type="project" value="UniProtKB-KW"/>
</dbReference>
<dbReference type="InterPro" id="IPR050925">
    <property type="entry name" value="Rhomboid_protease_S54"/>
</dbReference>
<dbReference type="PANTHER" id="PTHR43731">
    <property type="entry name" value="RHOMBOID PROTEASE"/>
    <property type="match status" value="1"/>
</dbReference>
<dbReference type="EC" id="3.4.21.-" evidence="9"/>
<keyword evidence="3 7" id="KW-0812">Transmembrane</keyword>
<proteinExistence type="inferred from homology"/>
<keyword evidence="6 7" id="KW-0472">Membrane</keyword>
<feature type="domain" description="Peptidase S54 rhomboid" evidence="8">
    <location>
        <begin position="40"/>
        <end position="188"/>
    </location>
</feature>
<evidence type="ECO:0000256" key="3">
    <source>
        <dbReference type="ARBA" id="ARBA00022692"/>
    </source>
</evidence>
<gene>
    <name evidence="9" type="ORF">ACFOMD_13670</name>
</gene>
<protein>
    <submittedName>
        <fullName evidence="9">Rhomboid family intramembrane serine protease</fullName>
        <ecNumber evidence="9">3.4.21.-</ecNumber>
    </submittedName>
</protein>
<accession>A0ABV7XFZ2</accession>
<keyword evidence="9" id="KW-0645">Protease</keyword>
<comment type="similarity">
    <text evidence="2">Belongs to the peptidase S54 family.</text>
</comment>
<evidence type="ECO:0000313" key="9">
    <source>
        <dbReference type="EMBL" id="MFC3713624.1"/>
    </source>
</evidence>
<dbReference type="RefSeq" id="WP_380862301.1">
    <property type="nucleotide sequence ID" value="NZ_JBHRXV010000011.1"/>
</dbReference>
<reference evidence="10" key="1">
    <citation type="journal article" date="2019" name="Int. J. Syst. Evol. Microbiol.">
        <title>The Global Catalogue of Microorganisms (GCM) 10K type strain sequencing project: providing services to taxonomists for standard genome sequencing and annotation.</title>
        <authorList>
            <consortium name="The Broad Institute Genomics Platform"/>
            <consortium name="The Broad Institute Genome Sequencing Center for Infectious Disease"/>
            <person name="Wu L."/>
            <person name="Ma J."/>
        </authorList>
    </citation>
    <scope>NUCLEOTIDE SEQUENCE [LARGE SCALE GENOMIC DNA]</scope>
    <source>
        <strain evidence="10">KCTC 42644</strain>
    </source>
</reference>
<feature type="transmembrane region" description="Helical" evidence="7">
    <location>
        <begin position="132"/>
        <end position="153"/>
    </location>
</feature>
<keyword evidence="10" id="KW-1185">Reference proteome</keyword>
<dbReference type="InterPro" id="IPR022764">
    <property type="entry name" value="Peptidase_S54_rhomboid_dom"/>
</dbReference>
<comment type="subcellular location">
    <subcellularLocation>
        <location evidence="1">Membrane</location>
        <topology evidence="1">Multi-pass membrane protein</topology>
    </subcellularLocation>
</comment>
<dbReference type="SUPFAM" id="SSF144091">
    <property type="entry name" value="Rhomboid-like"/>
    <property type="match status" value="1"/>
</dbReference>